<keyword evidence="1 4" id="KW-0378">Hydrolase</keyword>
<dbReference type="EMBL" id="JAJTJA010000003">
    <property type="protein sequence ID" value="KAH8702537.1"/>
    <property type="molecule type" value="Genomic_DNA"/>
</dbReference>
<evidence type="ECO:0000256" key="2">
    <source>
        <dbReference type="SAM" id="MobiDB-lite"/>
    </source>
</evidence>
<evidence type="ECO:0000313" key="4">
    <source>
        <dbReference type="EMBL" id="KAH8702537.1"/>
    </source>
</evidence>
<sequence length="220" mass="23839">MSSPTSTRTSLFRGSPLGSTTRSVSYRTLARNAPTVLNLKIELEALADPSCQHYAYYDLNSTVSFIAALDSLEAYIEAEGPFDGVMAYSQGAGLVAMLLVRRQYLKPLEAPLFRCAILFSPVQVYDPVAYLERGEAVVLDRVASGMSAIPIPIVIIYGEVDERKNECLGLQGICDPNLLSVFVHEGGHEVPGMGVKGEALRETVKMARRGITRAELAVVA</sequence>
<dbReference type="InterPro" id="IPR005645">
    <property type="entry name" value="FSH-like_dom"/>
</dbReference>
<keyword evidence="5" id="KW-1185">Reference proteome</keyword>
<feature type="domain" description="Serine hydrolase" evidence="3">
    <location>
        <begin position="59"/>
        <end position="191"/>
    </location>
</feature>
<reference evidence="4" key="1">
    <citation type="submission" date="2021-12" db="EMBL/GenBank/DDBJ databases">
        <title>Convergent genome expansion in fungi linked to evolution of root-endophyte symbiosis.</title>
        <authorList>
            <consortium name="DOE Joint Genome Institute"/>
            <person name="Ke Y.-H."/>
            <person name="Bonito G."/>
            <person name="Liao H.-L."/>
            <person name="Looney B."/>
            <person name="Rojas-Flechas A."/>
            <person name="Nash J."/>
            <person name="Hameed K."/>
            <person name="Schadt C."/>
            <person name="Martin F."/>
            <person name="Crous P.W."/>
            <person name="Miettinen O."/>
            <person name="Magnuson J.K."/>
            <person name="Labbe J."/>
            <person name="Jacobson D."/>
            <person name="Doktycz M.J."/>
            <person name="Veneault-Fourrey C."/>
            <person name="Kuo A."/>
            <person name="Mondo S."/>
            <person name="Calhoun S."/>
            <person name="Riley R."/>
            <person name="Ohm R."/>
            <person name="LaButti K."/>
            <person name="Andreopoulos B."/>
            <person name="Pangilinan J."/>
            <person name="Nolan M."/>
            <person name="Tritt A."/>
            <person name="Clum A."/>
            <person name="Lipzen A."/>
            <person name="Daum C."/>
            <person name="Barry K."/>
            <person name="Grigoriev I.V."/>
            <person name="Vilgalys R."/>
        </authorList>
    </citation>
    <scope>NUCLEOTIDE SEQUENCE</scope>
    <source>
        <strain evidence="4">PMI_201</strain>
    </source>
</reference>
<dbReference type="InterPro" id="IPR050593">
    <property type="entry name" value="LovG"/>
</dbReference>
<feature type="region of interest" description="Disordered" evidence="2">
    <location>
        <begin position="1"/>
        <end position="21"/>
    </location>
</feature>
<name>A0AAD4KWN2_9EURO</name>
<dbReference type="PANTHER" id="PTHR48070">
    <property type="entry name" value="ESTERASE OVCA2"/>
    <property type="match status" value="1"/>
</dbReference>
<dbReference type="AlphaFoldDB" id="A0AAD4KWN2"/>
<organism evidence="4 5">
    <name type="scientific">Talaromyces proteolyticus</name>
    <dbReference type="NCBI Taxonomy" id="1131652"/>
    <lineage>
        <taxon>Eukaryota</taxon>
        <taxon>Fungi</taxon>
        <taxon>Dikarya</taxon>
        <taxon>Ascomycota</taxon>
        <taxon>Pezizomycotina</taxon>
        <taxon>Eurotiomycetes</taxon>
        <taxon>Eurotiomycetidae</taxon>
        <taxon>Eurotiales</taxon>
        <taxon>Trichocomaceae</taxon>
        <taxon>Talaromyces</taxon>
        <taxon>Talaromyces sect. Bacilispori</taxon>
    </lineage>
</organism>
<dbReference type="GO" id="GO:0005737">
    <property type="term" value="C:cytoplasm"/>
    <property type="evidence" value="ECO:0007669"/>
    <property type="project" value="TreeGrafter"/>
</dbReference>
<dbReference type="GO" id="GO:0019748">
    <property type="term" value="P:secondary metabolic process"/>
    <property type="evidence" value="ECO:0007669"/>
    <property type="project" value="TreeGrafter"/>
</dbReference>
<dbReference type="GO" id="GO:0016787">
    <property type="term" value="F:hydrolase activity"/>
    <property type="evidence" value="ECO:0007669"/>
    <property type="project" value="UniProtKB-KW"/>
</dbReference>
<protein>
    <submittedName>
        <fullName evidence="4">Serine hydrolase-domain-containing protein</fullName>
    </submittedName>
</protein>
<dbReference type="Proteomes" id="UP001201262">
    <property type="component" value="Unassembled WGS sequence"/>
</dbReference>
<dbReference type="InterPro" id="IPR029058">
    <property type="entry name" value="AB_hydrolase_fold"/>
</dbReference>
<proteinExistence type="predicted"/>
<accession>A0AAD4KWN2</accession>
<dbReference type="GO" id="GO:0005634">
    <property type="term" value="C:nucleus"/>
    <property type="evidence" value="ECO:0007669"/>
    <property type="project" value="TreeGrafter"/>
</dbReference>
<dbReference type="Gene3D" id="3.40.50.1820">
    <property type="entry name" value="alpha/beta hydrolase"/>
    <property type="match status" value="1"/>
</dbReference>
<dbReference type="PANTHER" id="PTHR48070:SF6">
    <property type="entry name" value="ESTERASE OVCA2"/>
    <property type="match status" value="1"/>
</dbReference>
<dbReference type="Pfam" id="PF03959">
    <property type="entry name" value="FSH1"/>
    <property type="match status" value="1"/>
</dbReference>
<gene>
    <name evidence="4" type="ORF">BGW36DRAFT_356652</name>
</gene>
<dbReference type="RefSeq" id="XP_046075913.1">
    <property type="nucleotide sequence ID" value="XM_046213800.1"/>
</dbReference>
<evidence type="ECO:0000256" key="1">
    <source>
        <dbReference type="ARBA" id="ARBA00022801"/>
    </source>
</evidence>
<dbReference type="SUPFAM" id="SSF53474">
    <property type="entry name" value="alpha/beta-Hydrolases"/>
    <property type="match status" value="1"/>
</dbReference>
<evidence type="ECO:0000313" key="5">
    <source>
        <dbReference type="Proteomes" id="UP001201262"/>
    </source>
</evidence>
<dbReference type="GeneID" id="70244087"/>
<comment type="caution">
    <text evidence="4">The sequence shown here is derived from an EMBL/GenBank/DDBJ whole genome shotgun (WGS) entry which is preliminary data.</text>
</comment>
<evidence type="ECO:0000259" key="3">
    <source>
        <dbReference type="Pfam" id="PF03959"/>
    </source>
</evidence>